<keyword evidence="1" id="KW-0812">Transmembrane</keyword>
<dbReference type="RefSeq" id="WP_284229878.1">
    <property type="nucleotide sequence ID" value="NZ_BSUL01000001.1"/>
</dbReference>
<feature type="transmembrane region" description="Helical" evidence="1">
    <location>
        <begin position="171"/>
        <end position="187"/>
    </location>
</feature>
<feature type="transmembrane region" description="Helical" evidence="1">
    <location>
        <begin position="132"/>
        <end position="150"/>
    </location>
</feature>
<proteinExistence type="predicted"/>
<dbReference type="GO" id="GO:0004175">
    <property type="term" value="F:endopeptidase activity"/>
    <property type="evidence" value="ECO:0007669"/>
    <property type="project" value="UniProtKB-ARBA"/>
</dbReference>
<keyword evidence="4" id="KW-1185">Reference proteome</keyword>
<feature type="domain" description="CAAX prenyl protease 2/Lysostaphin resistance protein A-like" evidence="2">
    <location>
        <begin position="135"/>
        <end position="226"/>
    </location>
</feature>
<feature type="transmembrane region" description="Helical" evidence="1">
    <location>
        <begin position="101"/>
        <end position="120"/>
    </location>
</feature>
<evidence type="ECO:0000313" key="4">
    <source>
        <dbReference type="Proteomes" id="UP001157160"/>
    </source>
</evidence>
<evidence type="ECO:0000313" key="3">
    <source>
        <dbReference type="EMBL" id="GMA27349.1"/>
    </source>
</evidence>
<organism evidence="3 4">
    <name type="scientific">Arenivirga flava</name>
    <dbReference type="NCBI Taxonomy" id="1930060"/>
    <lineage>
        <taxon>Bacteria</taxon>
        <taxon>Bacillati</taxon>
        <taxon>Actinomycetota</taxon>
        <taxon>Actinomycetes</taxon>
        <taxon>Micrococcales</taxon>
        <taxon>Microbacteriaceae</taxon>
        <taxon>Arenivirga</taxon>
    </lineage>
</organism>
<dbReference type="EMBL" id="BSUL01000001">
    <property type="protein sequence ID" value="GMA27349.1"/>
    <property type="molecule type" value="Genomic_DNA"/>
</dbReference>
<gene>
    <name evidence="3" type="ORF">GCM10025874_06020</name>
</gene>
<evidence type="ECO:0000259" key="2">
    <source>
        <dbReference type="Pfam" id="PF02517"/>
    </source>
</evidence>
<name>A0AA37UDX1_9MICO</name>
<accession>A0AA37UDX1</accession>
<feature type="transmembrane region" description="Helical" evidence="1">
    <location>
        <begin position="21"/>
        <end position="41"/>
    </location>
</feature>
<feature type="transmembrane region" description="Helical" evidence="1">
    <location>
        <begin position="61"/>
        <end position="80"/>
    </location>
</feature>
<dbReference type="Pfam" id="PF02517">
    <property type="entry name" value="Rce1-like"/>
    <property type="match status" value="1"/>
</dbReference>
<dbReference type="AlphaFoldDB" id="A0AA37UDX1"/>
<evidence type="ECO:0000256" key="1">
    <source>
        <dbReference type="SAM" id="Phobius"/>
    </source>
</evidence>
<dbReference type="InterPro" id="IPR003675">
    <property type="entry name" value="Rce1/LyrA-like_dom"/>
</dbReference>
<keyword evidence="1" id="KW-1133">Transmembrane helix</keyword>
<sequence length="238" mass="25776">MNDSGHVSTKAAPSRPHAARWAIALLGIALAWTPLWLPPAARLVGWDARETLADIGFPGPSGAIIWNALAAALLLAWMVLVERRGLSSVRLVRPSGKDLEWALILFGAAMAWSWLASLLWPQDAQDSGTASIAALPVLMVVALIVSAAVFEELLFRGYPLERLIELTGRRWVAVAATMPFFVVPHLVVFGPMWLLLHGSGTLAIYALYLWRRNLVACMLLHAAVDAPILIPTIAARLG</sequence>
<comment type="caution">
    <text evidence="3">The sequence shown here is derived from an EMBL/GenBank/DDBJ whole genome shotgun (WGS) entry which is preliminary data.</text>
</comment>
<keyword evidence="1" id="KW-0472">Membrane</keyword>
<feature type="transmembrane region" description="Helical" evidence="1">
    <location>
        <begin position="193"/>
        <end position="210"/>
    </location>
</feature>
<reference evidence="3 4" key="1">
    <citation type="journal article" date="2014" name="Int. J. Syst. Evol. Microbiol.">
        <title>Complete genome sequence of Corynebacterium casei LMG S-19264T (=DSM 44701T), isolated from a smear-ripened cheese.</title>
        <authorList>
            <consortium name="US DOE Joint Genome Institute (JGI-PGF)"/>
            <person name="Walter F."/>
            <person name="Albersmeier A."/>
            <person name="Kalinowski J."/>
            <person name="Ruckert C."/>
        </authorList>
    </citation>
    <scope>NUCLEOTIDE SEQUENCE [LARGE SCALE GENOMIC DNA]</scope>
    <source>
        <strain evidence="3 4">NBRC 112289</strain>
    </source>
</reference>
<dbReference type="Proteomes" id="UP001157160">
    <property type="component" value="Unassembled WGS sequence"/>
</dbReference>
<protein>
    <recommendedName>
        <fullName evidence="2">CAAX prenyl protease 2/Lysostaphin resistance protein A-like domain-containing protein</fullName>
    </recommendedName>
</protein>
<dbReference type="GO" id="GO:0080120">
    <property type="term" value="P:CAAX-box protein maturation"/>
    <property type="evidence" value="ECO:0007669"/>
    <property type="project" value="UniProtKB-ARBA"/>
</dbReference>